<dbReference type="AlphaFoldDB" id="A0AAD1X4C0"/>
<comment type="caution">
    <text evidence="2">The sequence shown here is derived from an EMBL/GenBank/DDBJ whole genome shotgun (WGS) entry which is preliminary data.</text>
</comment>
<sequence>MEKNLDTRTSFASTLTLLSKKKGAPNSKIRLVKTRLKGKPAVNNRYCPNPAEVSGFYNYSIKSNKNKDINTYSGQNIRQEASKEVARNLLLERKLQQGKALVGNLENETQLLLDYYNNRHFIDKEVQERNQDYFKFSANDLSLDKVNNLSNSVNQLQNPTNEKALTSSKDHAEQRNSTDQLPKVKECYSQKSNSSSKAINRLEIQPAGKASGNKNVQLNISESADPSAFRRPINFEYSKDFRASTELKSNTGLASNGSVGNLSKPQRNIISSIKKINQNRNRLHNHSKINWSIADIPENYITSPSRAATLNSRVDEVPKARSSLSLHKHKYSVIETPEKTQKLQMVKDKLRKNRLSVTINNQGKSAKEPRNNYIYNSLKDTVRSNNEDQRKQYRTNIDNGKMSHEVICDDINLRPSKQIPFAKQYTITTDSGIFKEKLQNTIEIKEPKLCKSAHKSINATREAGFMGQKSRMFVNQGINLDKHTSKPFLQDIGREKNIQKTFAKINGISDYFNKSSGYTTNSNPDFQRVYDHDPRIFRKGKGMLAQYADQGTKHSFICSPFSRR</sequence>
<organism evidence="2 3">
    <name type="scientific">Euplotes crassus</name>
    <dbReference type="NCBI Taxonomy" id="5936"/>
    <lineage>
        <taxon>Eukaryota</taxon>
        <taxon>Sar</taxon>
        <taxon>Alveolata</taxon>
        <taxon>Ciliophora</taxon>
        <taxon>Intramacronucleata</taxon>
        <taxon>Spirotrichea</taxon>
        <taxon>Hypotrichia</taxon>
        <taxon>Euplotida</taxon>
        <taxon>Euplotidae</taxon>
        <taxon>Moneuplotes</taxon>
    </lineage>
</organism>
<dbReference type="Proteomes" id="UP001295684">
    <property type="component" value="Unassembled WGS sequence"/>
</dbReference>
<dbReference type="EMBL" id="CAMPGE010003690">
    <property type="protein sequence ID" value="CAI2362533.1"/>
    <property type="molecule type" value="Genomic_DNA"/>
</dbReference>
<name>A0AAD1X4C0_EUPCR</name>
<gene>
    <name evidence="2" type="ORF">ECRASSUSDP1_LOCUS3857</name>
</gene>
<proteinExistence type="predicted"/>
<feature type="compositionally biased region" description="Basic and acidic residues" evidence="1">
    <location>
        <begin position="168"/>
        <end position="188"/>
    </location>
</feature>
<reference evidence="2" key="1">
    <citation type="submission" date="2023-07" db="EMBL/GenBank/DDBJ databases">
        <authorList>
            <consortium name="AG Swart"/>
            <person name="Singh M."/>
            <person name="Singh A."/>
            <person name="Seah K."/>
            <person name="Emmerich C."/>
        </authorList>
    </citation>
    <scope>NUCLEOTIDE SEQUENCE</scope>
    <source>
        <strain evidence="2">DP1</strain>
    </source>
</reference>
<evidence type="ECO:0000313" key="2">
    <source>
        <dbReference type="EMBL" id="CAI2362533.1"/>
    </source>
</evidence>
<evidence type="ECO:0000313" key="3">
    <source>
        <dbReference type="Proteomes" id="UP001295684"/>
    </source>
</evidence>
<feature type="region of interest" description="Disordered" evidence="1">
    <location>
        <begin position="152"/>
        <end position="199"/>
    </location>
</feature>
<feature type="compositionally biased region" description="Polar residues" evidence="1">
    <location>
        <begin position="189"/>
        <end position="198"/>
    </location>
</feature>
<accession>A0AAD1X4C0</accession>
<protein>
    <submittedName>
        <fullName evidence="2">Uncharacterized protein</fullName>
    </submittedName>
</protein>
<evidence type="ECO:0000256" key="1">
    <source>
        <dbReference type="SAM" id="MobiDB-lite"/>
    </source>
</evidence>
<keyword evidence="3" id="KW-1185">Reference proteome</keyword>